<keyword evidence="4" id="KW-0067">ATP-binding</keyword>
<keyword evidence="7" id="KW-1185">Reference proteome</keyword>
<evidence type="ECO:0000256" key="3">
    <source>
        <dbReference type="ARBA" id="ARBA00022777"/>
    </source>
</evidence>
<dbReference type="GO" id="GO:0016301">
    <property type="term" value="F:kinase activity"/>
    <property type="evidence" value="ECO:0007669"/>
    <property type="project" value="UniProtKB-KW"/>
</dbReference>
<evidence type="ECO:0000256" key="2">
    <source>
        <dbReference type="ARBA" id="ARBA00022741"/>
    </source>
</evidence>
<evidence type="ECO:0000313" key="7">
    <source>
        <dbReference type="Proteomes" id="UP000585638"/>
    </source>
</evidence>
<dbReference type="EMBL" id="JACHIR010000001">
    <property type="protein sequence ID" value="MBB5889717.1"/>
    <property type="molecule type" value="Genomic_DNA"/>
</dbReference>
<evidence type="ECO:0000313" key="6">
    <source>
        <dbReference type="EMBL" id="MBB5889717.1"/>
    </source>
</evidence>
<organism evidence="6 7">
    <name type="scientific">Kutzneria kofuensis</name>
    <dbReference type="NCBI Taxonomy" id="103725"/>
    <lineage>
        <taxon>Bacteria</taxon>
        <taxon>Bacillati</taxon>
        <taxon>Actinomycetota</taxon>
        <taxon>Actinomycetes</taxon>
        <taxon>Pseudonocardiales</taxon>
        <taxon>Pseudonocardiaceae</taxon>
        <taxon>Kutzneria</taxon>
    </lineage>
</organism>
<dbReference type="Pfam" id="PF18085">
    <property type="entry name" value="Mak_N_cap"/>
    <property type="match status" value="1"/>
</dbReference>
<feature type="domain" description="Maltokinase N-terminal cap" evidence="5">
    <location>
        <begin position="16"/>
        <end position="96"/>
    </location>
</feature>
<keyword evidence="2" id="KW-0547">Nucleotide-binding</keyword>
<protein>
    <recommendedName>
        <fullName evidence="5">Maltokinase N-terminal cap domain-containing protein</fullName>
    </recommendedName>
</protein>
<accession>A0A7W9NDZ7</accession>
<name>A0A7W9NDZ7_9PSEU</name>
<dbReference type="InterPro" id="IPR040999">
    <property type="entry name" value="Mak_N_cap"/>
</dbReference>
<evidence type="ECO:0000256" key="4">
    <source>
        <dbReference type="ARBA" id="ARBA00022840"/>
    </source>
</evidence>
<dbReference type="GO" id="GO:0005524">
    <property type="term" value="F:ATP binding"/>
    <property type="evidence" value="ECO:0007669"/>
    <property type="project" value="UniProtKB-KW"/>
</dbReference>
<dbReference type="AlphaFoldDB" id="A0A7W9NDZ7"/>
<keyword evidence="3" id="KW-0418">Kinase</keyword>
<gene>
    <name evidence="6" type="ORF">BJ998_000913</name>
</gene>
<keyword evidence="1" id="KW-0808">Transferase</keyword>
<evidence type="ECO:0000256" key="1">
    <source>
        <dbReference type="ARBA" id="ARBA00022679"/>
    </source>
</evidence>
<comment type="caution">
    <text evidence="6">The sequence shown here is derived from an EMBL/GenBank/DDBJ whole genome shotgun (WGS) entry which is preliminary data.</text>
</comment>
<reference evidence="6 7" key="1">
    <citation type="submission" date="2020-08" db="EMBL/GenBank/DDBJ databases">
        <title>Sequencing the genomes of 1000 actinobacteria strains.</title>
        <authorList>
            <person name="Klenk H.-P."/>
        </authorList>
    </citation>
    <scope>NUCLEOTIDE SEQUENCE [LARGE SCALE GENOMIC DNA]</scope>
    <source>
        <strain evidence="6 7">DSM 43851</strain>
    </source>
</reference>
<dbReference type="Proteomes" id="UP000585638">
    <property type="component" value="Unassembled WGS sequence"/>
</dbReference>
<evidence type="ECO:0000259" key="5">
    <source>
        <dbReference type="Pfam" id="PF18085"/>
    </source>
</evidence>
<dbReference type="RefSeq" id="WP_184858735.1">
    <property type="nucleotide sequence ID" value="NZ_BAAAWY010000002.1"/>
</dbReference>
<sequence>MTPTLTPPFREFMPTWLAGQPWYRGDGTPELKSVGFFRFEDPAGEVGIETHVVQAGGVTYQIPMTYRGAPLVGGALIVTAEHSELGPRWIYQAETDPVWRKELLRLVRSNGVASASRGTAFEARGTQLAEFADDEVDIELARVPEPAGPDSPDVVGTVTLGDSRLATIHRPTL</sequence>
<proteinExistence type="predicted"/>